<dbReference type="Proteomes" id="UP000018144">
    <property type="component" value="Unassembled WGS sequence"/>
</dbReference>
<name>U4LHB7_PYROM</name>
<accession>U4LHB7</accession>
<proteinExistence type="predicted"/>
<dbReference type="AlphaFoldDB" id="U4LHB7"/>
<dbReference type="EMBL" id="HF935497">
    <property type="protein sequence ID" value="CCX30917.1"/>
    <property type="molecule type" value="Genomic_DNA"/>
</dbReference>
<organism evidence="1 2">
    <name type="scientific">Pyronema omphalodes (strain CBS 100304)</name>
    <name type="common">Pyronema confluens</name>
    <dbReference type="NCBI Taxonomy" id="1076935"/>
    <lineage>
        <taxon>Eukaryota</taxon>
        <taxon>Fungi</taxon>
        <taxon>Dikarya</taxon>
        <taxon>Ascomycota</taxon>
        <taxon>Pezizomycotina</taxon>
        <taxon>Pezizomycetes</taxon>
        <taxon>Pezizales</taxon>
        <taxon>Pyronemataceae</taxon>
        <taxon>Pyronema</taxon>
    </lineage>
</organism>
<sequence length="58" mass="6417">MVPQVILPTEPVFPPSITILDVAVIQYTVFIMNLTDMTTQRLDVATTVSTKVVWVIGL</sequence>
<protein>
    <submittedName>
        <fullName evidence="1">Uncharacterized protein</fullName>
    </submittedName>
</protein>
<evidence type="ECO:0000313" key="2">
    <source>
        <dbReference type="Proteomes" id="UP000018144"/>
    </source>
</evidence>
<keyword evidence="2" id="KW-1185">Reference proteome</keyword>
<reference evidence="1 2" key="1">
    <citation type="journal article" date="2013" name="PLoS Genet.">
        <title>The genome and development-dependent transcriptomes of Pyronema confluens: a window into fungal evolution.</title>
        <authorList>
            <person name="Traeger S."/>
            <person name="Altegoer F."/>
            <person name="Freitag M."/>
            <person name="Gabaldon T."/>
            <person name="Kempken F."/>
            <person name="Kumar A."/>
            <person name="Marcet-Houben M."/>
            <person name="Poggeler S."/>
            <person name="Stajich J.E."/>
            <person name="Nowrousian M."/>
        </authorList>
    </citation>
    <scope>NUCLEOTIDE SEQUENCE [LARGE SCALE GENOMIC DNA]</scope>
    <source>
        <strain evidence="2">CBS 100304</strain>
        <tissue evidence="1">Vegetative mycelium</tissue>
    </source>
</reference>
<gene>
    <name evidence="1" type="ORF">PCON_09518</name>
</gene>
<evidence type="ECO:0000313" key="1">
    <source>
        <dbReference type="EMBL" id="CCX30917.1"/>
    </source>
</evidence>